<evidence type="ECO:0000256" key="3">
    <source>
        <dbReference type="ARBA" id="ARBA00012438"/>
    </source>
</evidence>
<evidence type="ECO:0000256" key="6">
    <source>
        <dbReference type="ARBA" id="ARBA00022777"/>
    </source>
</evidence>
<dbReference type="Gene3D" id="1.10.287.130">
    <property type="match status" value="1"/>
</dbReference>
<dbReference type="Pfam" id="PF00672">
    <property type="entry name" value="HAMP"/>
    <property type="match status" value="1"/>
</dbReference>
<dbReference type="GO" id="GO:0005886">
    <property type="term" value="C:plasma membrane"/>
    <property type="evidence" value="ECO:0007669"/>
    <property type="project" value="TreeGrafter"/>
</dbReference>
<dbReference type="InterPro" id="IPR005467">
    <property type="entry name" value="His_kinase_dom"/>
</dbReference>
<dbReference type="RefSeq" id="WP_019034200.1">
    <property type="nucleotide sequence ID" value="NZ_UGSZ01000001.1"/>
</dbReference>
<dbReference type="InterPro" id="IPR003660">
    <property type="entry name" value="HAMP_dom"/>
</dbReference>
<proteinExistence type="predicted"/>
<dbReference type="EMBL" id="UGSZ01000001">
    <property type="protein sequence ID" value="SUB56293.1"/>
    <property type="molecule type" value="Genomic_DNA"/>
</dbReference>
<dbReference type="PROSITE" id="PS50885">
    <property type="entry name" value="HAMP"/>
    <property type="match status" value="1"/>
</dbReference>
<dbReference type="InterPro" id="IPR036890">
    <property type="entry name" value="HATPase_C_sf"/>
</dbReference>
<dbReference type="SMART" id="SM00388">
    <property type="entry name" value="HisKA"/>
    <property type="match status" value="1"/>
</dbReference>
<organism evidence="12 13">
    <name type="scientific">Peptoniphilus lacrimalis</name>
    <dbReference type="NCBI Taxonomy" id="33031"/>
    <lineage>
        <taxon>Bacteria</taxon>
        <taxon>Bacillati</taxon>
        <taxon>Bacillota</taxon>
        <taxon>Tissierellia</taxon>
        <taxon>Tissierellales</taxon>
        <taxon>Peptoniphilaceae</taxon>
        <taxon>Peptoniphilus</taxon>
    </lineage>
</organism>
<dbReference type="FunFam" id="3.30.565.10:FF:000006">
    <property type="entry name" value="Sensor histidine kinase WalK"/>
    <property type="match status" value="1"/>
</dbReference>
<dbReference type="SUPFAM" id="SSF47384">
    <property type="entry name" value="Homodimeric domain of signal transducing histidine kinase"/>
    <property type="match status" value="1"/>
</dbReference>
<dbReference type="PRINTS" id="PR00344">
    <property type="entry name" value="BCTRLSENSOR"/>
</dbReference>
<evidence type="ECO:0000256" key="8">
    <source>
        <dbReference type="ARBA" id="ARBA00023136"/>
    </source>
</evidence>
<evidence type="ECO:0000256" key="9">
    <source>
        <dbReference type="SAM" id="Phobius"/>
    </source>
</evidence>
<dbReference type="GO" id="GO:0004721">
    <property type="term" value="F:phosphoprotein phosphatase activity"/>
    <property type="evidence" value="ECO:0007669"/>
    <property type="project" value="TreeGrafter"/>
</dbReference>
<dbReference type="InterPro" id="IPR003594">
    <property type="entry name" value="HATPase_dom"/>
</dbReference>
<dbReference type="EC" id="2.7.13.3" evidence="3"/>
<dbReference type="InterPro" id="IPR003661">
    <property type="entry name" value="HisK_dim/P_dom"/>
</dbReference>
<comment type="subcellular location">
    <subcellularLocation>
        <location evidence="2">Membrane</location>
    </subcellularLocation>
</comment>
<dbReference type="Gene3D" id="6.10.340.10">
    <property type="match status" value="1"/>
</dbReference>
<dbReference type="SUPFAM" id="SSF158472">
    <property type="entry name" value="HAMP domain-like"/>
    <property type="match status" value="1"/>
</dbReference>
<dbReference type="PROSITE" id="PS50109">
    <property type="entry name" value="HIS_KIN"/>
    <property type="match status" value="1"/>
</dbReference>
<dbReference type="GO" id="GO:0000155">
    <property type="term" value="F:phosphorelay sensor kinase activity"/>
    <property type="evidence" value="ECO:0007669"/>
    <property type="project" value="InterPro"/>
</dbReference>
<dbReference type="Pfam" id="PF02518">
    <property type="entry name" value="HATPase_c"/>
    <property type="match status" value="1"/>
</dbReference>
<dbReference type="Pfam" id="PF00512">
    <property type="entry name" value="HisKA"/>
    <property type="match status" value="1"/>
</dbReference>
<dbReference type="SUPFAM" id="SSF55874">
    <property type="entry name" value="ATPase domain of HSP90 chaperone/DNA topoisomerase II/histidine kinase"/>
    <property type="match status" value="1"/>
</dbReference>
<keyword evidence="7" id="KW-0902">Two-component regulatory system</keyword>
<evidence type="ECO:0000259" key="11">
    <source>
        <dbReference type="PROSITE" id="PS50885"/>
    </source>
</evidence>
<evidence type="ECO:0000256" key="4">
    <source>
        <dbReference type="ARBA" id="ARBA00022553"/>
    </source>
</evidence>
<dbReference type="Gene3D" id="3.30.450.20">
    <property type="entry name" value="PAS domain"/>
    <property type="match status" value="1"/>
</dbReference>
<dbReference type="CDD" id="cd00082">
    <property type="entry name" value="HisKA"/>
    <property type="match status" value="1"/>
</dbReference>
<keyword evidence="9" id="KW-1133">Transmembrane helix</keyword>
<dbReference type="Gene3D" id="3.30.565.10">
    <property type="entry name" value="Histidine kinase-like ATPase, C-terminal domain"/>
    <property type="match status" value="1"/>
</dbReference>
<dbReference type="STRING" id="1122949.GCA_000378725_00134"/>
<dbReference type="PANTHER" id="PTHR45453">
    <property type="entry name" value="PHOSPHATE REGULON SENSOR PROTEIN PHOR"/>
    <property type="match status" value="1"/>
</dbReference>
<dbReference type="AlphaFoldDB" id="A0A379C215"/>
<dbReference type="Proteomes" id="UP000255517">
    <property type="component" value="Unassembled WGS sequence"/>
</dbReference>
<feature type="domain" description="Histidine kinase" evidence="10">
    <location>
        <begin position="380"/>
        <end position="600"/>
    </location>
</feature>
<comment type="catalytic activity">
    <reaction evidence="1">
        <text>ATP + protein L-histidine = ADP + protein N-phospho-L-histidine.</text>
        <dbReference type="EC" id="2.7.13.3"/>
    </reaction>
</comment>
<keyword evidence="6 12" id="KW-0418">Kinase</keyword>
<dbReference type="FunFam" id="1.10.287.130:FF:000001">
    <property type="entry name" value="Two-component sensor histidine kinase"/>
    <property type="match status" value="1"/>
</dbReference>
<feature type="transmembrane region" description="Helical" evidence="9">
    <location>
        <begin position="12"/>
        <end position="33"/>
    </location>
</feature>
<dbReference type="SMART" id="SM00387">
    <property type="entry name" value="HATPase_c"/>
    <property type="match status" value="1"/>
</dbReference>
<keyword evidence="8 9" id="KW-0472">Membrane</keyword>
<evidence type="ECO:0000256" key="5">
    <source>
        <dbReference type="ARBA" id="ARBA00022679"/>
    </source>
</evidence>
<keyword evidence="5 12" id="KW-0808">Transferase</keyword>
<protein>
    <recommendedName>
        <fullName evidence="3">histidine kinase</fullName>
        <ecNumber evidence="3">2.7.13.3</ecNumber>
    </recommendedName>
</protein>
<dbReference type="GO" id="GO:0016036">
    <property type="term" value="P:cellular response to phosphate starvation"/>
    <property type="evidence" value="ECO:0007669"/>
    <property type="project" value="TreeGrafter"/>
</dbReference>
<evidence type="ECO:0000259" key="10">
    <source>
        <dbReference type="PROSITE" id="PS50109"/>
    </source>
</evidence>
<name>A0A379C215_9FIRM</name>
<feature type="transmembrane region" description="Helical" evidence="9">
    <location>
        <begin position="185"/>
        <end position="205"/>
    </location>
</feature>
<feature type="domain" description="HAMP" evidence="11">
    <location>
        <begin position="206"/>
        <end position="258"/>
    </location>
</feature>
<dbReference type="PANTHER" id="PTHR45453:SF1">
    <property type="entry name" value="PHOSPHATE REGULON SENSOR PROTEIN PHOR"/>
    <property type="match status" value="1"/>
</dbReference>
<dbReference type="InterPro" id="IPR050351">
    <property type="entry name" value="BphY/WalK/GraS-like"/>
</dbReference>
<evidence type="ECO:0000313" key="12">
    <source>
        <dbReference type="EMBL" id="SUB56293.1"/>
    </source>
</evidence>
<dbReference type="InterPro" id="IPR004358">
    <property type="entry name" value="Sig_transdc_His_kin-like_C"/>
</dbReference>
<dbReference type="OrthoDB" id="9813151at2"/>
<accession>A0A379C215</accession>
<dbReference type="CDD" id="cd06225">
    <property type="entry name" value="HAMP"/>
    <property type="match status" value="1"/>
</dbReference>
<evidence type="ECO:0000256" key="1">
    <source>
        <dbReference type="ARBA" id="ARBA00000085"/>
    </source>
</evidence>
<keyword evidence="9" id="KW-0812">Transmembrane</keyword>
<dbReference type="SMART" id="SM00304">
    <property type="entry name" value="HAMP"/>
    <property type="match status" value="1"/>
</dbReference>
<keyword evidence="4" id="KW-0597">Phosphoprotein</keyword>
<evidence type="ECO:0000313" key="13">
    <source>
        <dbReference type="Proteomes" id="UP000255517"/>
    </source>
</evidence>
<sequence>MLKNTFQSIKFRFVLIYFVLVLICMSIVGSFIIQRLEVIQREKVEENMKKTISSISTAVSATIKGGEDNYIFLDKNLKNWGLTSGQNVYILSSGDNPKVISTSLNSDENLRGKSAYSLAFLESSLLTDASKGREEERIVLNKSQNLYSKHIASPILSNEGNVIAIVYMTENLNSIYELIGEAKIIISYATVISLLITSILGYFIANSITTPIRDVTRKAREMAKGNFDQRVDVKSNDEIGQLGNMFNYLTDELKNTIAKNDLERSKLNTIFNYMAEGVIAVDRTNKLIHANSIAKNLLSLDDSRINTQINLKKIGLKDINYDIEKSLQGEVLAEIKNHFYKLKYAPYKSDLKENEGLIIVLSDINKEHRLDILRKEFVANVSHELKTPITTIGSYTETLLNGVAGEDIDHFLKVIERENARMARLVSDLLVLSNIDYKKEHLNKESFDCYEFIEEAVESQSLLISQKSHNISIDVPIKIRTIYSDRHGASQILINIISNALKYTKEGGKILIAAENYKNGKNNFVKISVKDNGIGIPKEDLPMIFERFYRVEKGRSREMGGTGLGLSIANEMIKSLGGSIKISSTLNVGTDVELFFPAGDYYEFK</sequence>
<evidence type="ECO:0000256" key="7">
    <source>
        <dbReference type="ARBA" id="ARBA00023012"/>
    </source>
</evidence>
<gene>
    <name evidence="12" type="primary">yycG_1</name>
    <name evidence="12" type="ORF">NCTC13149_00063</name>
</gene>
<dbReference type="InterPro" id="IPR036097">
    <property type="entry name" value="HisK_dim/P_sf"/>
</dbReference>
<evidence type="ECO:0000256" key="2">
    <source>
        <dbReference type="ARBA" id="ARBA00004370"/>
    </source>
</evidence>
<reference evidence="12 13" key="1">
    <citation type="submission" date="2018-06" db="EMBL/GenBank/DDBJ databases">
        <authorList>
            <consortium name="Pathogen Informatics"/>
            <person name="Doyle S."/>
        </authorList>
    </citation>
    <scope>NUCLEOTIDE SEQUENCE [LARGE SCALE GENOMIC DNA]</scope>
    <source>
        <strain evidence="12 13">NCTC13149</strain>
    </source>
</reference>
<dbReference type="CDD" id="cd00075">
    <property type="entry name" value="HATPase"/>
    <property type="match status" value="1"/>
</dbReference>